<feature type="transmembrane region" description="Helical" evidence="2">
    <location>
        <begin position="20"/>
        <end position="44"/>
    </location>
</feature>
<keyword evidence="2" id="KW-0472">Membrane</keyword>
<dbReference type="KEGG" id="plj:28891768"/>
<dbReference type="OMA" id="MGALEHV"/>
<dbReference type="InterPro" id="IPR044926">
    <property type="entry name" value="RGS_subdomain_2"/>
</dbReference>
<keyword evidence="2" id="KW-0812">Transmembrane</keyword>
<feature type="transmembrane region" description="Helical" evidence="2">
    <location>
        <begin position="276"/>
        <end position="294"/>
    </location>
</feature>
<gene>
    <name evidence="3" type="ORF">Purlil1_7750</name>
    <name evidence="4" type="ORF">VFPBJ_09542</name>
    <name evidence="5" type="ORF">VFPFJ_09650</name>
</gene>
<name>A0A179GEK7_PURLI</name>
<accession>A0A179GEK7</accession>
<comment type="caution">
    <text evidence="4">The sequence shown here is derived from an EMBL/GenBank/DDBJ whole genome shotgun (WGS) entry which is preliminary data.</text>
</comment>
<organism evidence="4 6">
    <name type="scientific">Purpureocillium lilacinum</name>
    <name type="common">Paecilomyces lilacinus</name>
    <dbReference type="NCBI Taxonomy" id="33203"/>
    <lineage>
        <taxon>Eukaryota</taxon>
        <taxon>Fungi</taxon>
        <taxon>Dikarya</taxon>
        <taxon>Ascomycota</taxon>
        <taxon>Pezizomycotina</taxon>
        <taxon>Sordariomycetes</taxon>
        <taxon>Hypocreomycetidae</taxon>
        <taxon>Hypocreales</taxon>
        <taxon>Ophiocordycipitaceae</taxon>
        <taxon>Purpureocillium</taxon>
    </lineage>
</organism>
<dbReference type="Proteomes" id="UP000078240">
    <property type="component" value="Unassembled WGS sequence"/>
</dbReference>
<feature type="transmembrane region" description="Helical" evidence="2">
    <location>
        <begin position="89"/>
        <end position="105"/>
    </location>
</feature>
<dbReference type="PANTHER" id="PTHR10845">
    <property type="entry name" value="REGULATOR OF G PROTEIN SIGNALING"/>
    <property type="match status" value="1"/>
</dbReference>
<dbReference type="InterPro" id="IPR036305">
    <property type="entry name" value="RGS_sf"/>
</dbReference>
<reference evidence="3 7" key="3">
    <citation type="journal article" date="2024" name="Microbiol. Resour. Announc.">
        <title>Genome annotations for the ascomycete fungi Trichoderma harzianum, Trichoderma aggressivum, and Purpureocillium lilacinum.</title>
        <authorList>
            <person name="Beijen E.P.W."/>
            <person name="Ohm R.A."/>
        </authorList>
    </citation>
    <scope>NUCLEOTIDE SEQUENCE [LARGE SCALE GENOMIC DNA]</scope>
    <source>
        <strain evidence="3 7">CBS 150709</strain>
    </source>
</reference>
<dbReference type="RefSeq" id="XP_018175039.1">
    <property type="nucleotide sequence ID" value="XM_018326719.1"/>
</dbReference>
<feature type="transmembrane region" description="Helical" evidence="2">
    <location>
        <begin position="237"/>
        <end position="261"/>
    </location>
</feature>
<evidence type="ECO:0000313" key="3">
    <source>
        <dbReference type="EMBL" id="KAK4087992.1"/>
    </source>
</evidence>
<keyword evidence="7" id="KW-1185">Reference proteome</keyword>
<evidence type="ECO:0000313" key="4">
    <source>
        <dbReference type="EMBL" id="OAQ75569.1"/>
    </source>
</evidence>
<dbReference type="OrthoDB" id="5313079at2759"/>
<dbReference type="AlphaFoldDB" id="A0A179GEK7"/>
<protein>
    <submittedName>
        <fullName evidence="4">Regulator of G protein signaling superfamily</fullName>
    </submittedName>
</protein>
<dbReference type="EMBL" id="JAWRVI010000028">
    <property type="protein sequence ID" value="KAK4087992.1"/>
    <property type="molecule type" value="Genomic_DNA"/>
</dbReference>
<evidence type="ECO:0000256" key="2">
    <source>
        <dbReference type="SAM" id="Phobius"/>
    </source>
</evidence>
<dbReference type="GeneID" id="28891768"/>
<feature type="region of interest" description="Disordered" evidence="1">
    <location>
        <begin position="478"/>
        <end position="498"/>
    </location>
</feature>
<evidence type="ECO:0000313" key="6">
    <source>
        <dbReference type="Proteomes" id="UP000078240"/>
    </source>
</evidence>
<dbReference type="SUPFAM" id="SSF48097">
    <property type="entry name" value="Regulator of G-protein signaling, RGS"/>
    <property type="match status" value="1"/>
</dbReference>
<feature type="transmembrane region" description="Helical" evidence="2">
    <location>
        <begin position="153"/>
        <end position="174"/>
    </location>
</feature>
<evidence type="ECO:0000313" key="5">
    <source>
        <dbReference type="EMBL" id="OAQ81195.1"/>
    </source>
</evidence>
<dbReference type="EMBL" id="LSBI01000009">
    <property type="protein sequence ID" value="OAQ81195.1"/>
    <property type="molecule type" value="Genomic_DNA"/>
</dbReference>
<reference evidence="3" key="2">
    <citation type="submission" date="2023-11" db="EMBL/GenBank/DDBJ databases">
        <authorList>
            <person name="Beijen E."/>
            <person name="Ohm R.A."/>
        </authorList>
    </citation>
    <scope>NUCLEOTIDE SEQUENCE</scope>
    <source>
        <strain evidence="3">CBS 150709</strain>
    </source>
</reference>
<feature type="transmembrane region" description="Helical" evidence="2">
    <location>
        <begin position="56"/>
        <end position="77"/>
    </location>
</feature>
<dbReference type="Proteomes" id="UP000078340">
    <property type="component" value="Unassembled WGS sequence"/>
</dbReference>
<evidence type="ECO:0000256" key="1">
    <source>
        <dbReference type="SAM" id="MobiDB-lite"/>
    </source>
</evidence>
<dbReference type="EMBL" id="LSBH01000008">
    <property type="protein sequence ID" value="OAQ75569.1"/>
    <property type="molecule type" value="Genomic_DNA"/>
</dbReference>
<keyword evidence="2" id="KW-1133">Transmembrane helix</keyword>
<dbReference type="Proteomes" id="UP001287286">
    <property type="component" value="Unassembled WGS sequence"/>
</dbReference>
<sequence length="580" mass="65605">MGSEFGVHADSKPEPTLGPVGIFWASWACVWTTLLVIGMGYLIARRKLPILRLRGLGISLAAITMLHLYWISVQLGYVVGALAPGDAEYWIMGIYLPFGIALFHASNSRFLHVAQAQRKYAEQGGSAVVVRADSRRTRGLLARFKRLDYTAKILAVVVLGMFVQLMLTILMYIVSRKWHSSWGIPGTEVTGTEMEQKMQMGRGWEWWPSVFWQFFWAWIVAPVILWKSRGIHDTQGWRVQTIGCAVSNLHATPMWLIALYVPGMEPVNKFFIPPQWIAASIMLTEVFTVFLPCWEVMRHQTLRQETLDSIAQWESKNKVSRRTENKSVHTASSTRVESIMSGWKSTNGSVKTTNSDESILTMSALEHVLERNPAPLQEFSALRDFSGENIAFLTSVSEWKSSLPPAVRDGESRDPNTRELVRERFNRALRIYAGFISTRDAEFPINISSHDLKKLESIFEASARKLYGEKCDVDPATPFDFPAPPVERSATSSSEDSEKTAAELIAAARTSIAGDRVQYWGEIPDEFDETVFDDAEKSIKYLVLTNTWPKFVRNRRSSMDTIDPESHTDVLQMVKERHGN</sequence>
<dbReference type="Gene3D" id="1.10.167.10">
    <property type="entry name" value="Regulator of G-protein Signalling 4, domain 2"/>
    <property type="match status" value="1"/>
</dbReference>
<reference evidence="4 6" key="1">
    <citation type="submission" date="2016-01" db="EMBL/GenBank/DDBJ databases">
        <title>Biosynthesis of antibiotic leucinostatins and their inhibition on Phytophthora in bio-control Purpureocillium lilacinum.</title>
        <authorList>
            <person name="Wang G."/>
            <person name="Liu Z."/>
            <person name="Lin R."/>
            <person name="Li E."/>
            <person name="Mao Z."/>
            <person name="Ling J."/>
            <person name="Yin W."/>
            <person name="Xie B."/>
        </authorList>
    </citation>
    <scope>NUCLEOTIDE SEQUENCE [LARGE SCALE GENOMIC DNA]</scope>
    <source>
        <strain evidence="4">PLBJ-1</strain>
        <strain evidence="5">PLFJ-1</strain>
    </source>
</reference>
<feature type="transmembrane region" description="Helical" evidence="2">
    <location>
        <begin position="206"/>
        <end position="225"/>
    </location>
</feature>
<evidence type="ECO:0000313" key="7">
    <source>
        <dbReference type="Proteomes" id="UP001287286"/>
    </source>
</evidence>
<dbReference type="PANTHER" id="PTHR10845:SF268">
    <property type="entry name" value="RGS DOMAIN-CONTAINING PROTEIN"/>
    <property type="match status" value="1"/>
</dbReference>
<proteinExistence type="predicted"/>